<dbReference type="PANTHER" id="PTHR48071:SF18">
    <property type="entry name" value="DELETED IN MALIGNANT BRAIN TUMORS 1 PROTEIN-RELATED"/>
    <property type="match status" value="1"/>
</dbReference>
<dbReference type="GO" id="GO:0006260">
    <property type="term" value="P:DNA replication"/>
    <property type="evidence" value="ECO:0007669"/>
    <property type="project" value="InterPro"/>
</dbReference>
<dbReference type="Proteomes" id="UP000009022">
    <property type="component" value="Unassembled WGS sequence"/>
</dbReference>
<dbReference type="GeneID" id="6751392"/>
<dbReference type="STRING" id="10228.B3RMC6"/>
<accession>B3RMC6</accession>
<dbReference type="InterPro" id="IPR019760">
    <property type="entry name" value="DNA-dir_DNA_pol_A_CS"/>
</dbReference>
<dbReference type="Gene3D" id="3.10.250.10">
    <property type="entry name" value="SRCR-like domain"/>
    <property type="match status" value="1"/>
</dbReference>
<dbReference type="GO" id="GO:0016020">
    <property type="term" value="C:membrane"/>
    <property type="evidence" value="ECO:0007669"/>
    <property type="project" value="InterPro"/>
</dbReference>
<dbReference type="AlphaFoldDB" id="B3RMC6"/>
<dbReference type="PROSITE" id="PS00447">
    <property type="entry name" value="DNA_POLYMERASE_A"/>
    <property type="match status" value="1"/>
</dbReference>
<keyword evidence="1" id="KW-0732">Signal</keyword>
<dbReference type="EMBL" id="DS985242">
    <property type="protein sequence ID" value="EDV28343.1"/>
    <property type="molecule type" value="Genomic_DNA"/>
</dbReference>
<dbReference type="SUPFAM" id="SSF56487">
    <property type="entry name" value="SRCR-like"/>
    <property type="match status" value="1"/>
</dbReference>
<dbReference type="FunFam" id="3.10.250.10:FF:000001">
    <property type="entry name" value="Lysyl oxidase 4 isoform X1"/>
    <property type="match status" value="1"/>
</dbReference>
<proteinExistence type="predicted"/>
<feature type="non-terminal residue" evidence="5">
    <location>
        <position position="93"/>
    </location>
</feature>
<dbReference type="CTD" id="6751392"/>
<dbReference type="HOGENOM" id="CLU_002555_6_2_1"/>
<comment type="caution">
    <text evidence="3">Lacks conserved residue(s) required for the propagation of feature annotation.</text>
</comment>
<evidence type="ECO:0000313" key="5">
    <source>
        <dbReference type="EMBL" id="EDV28343.1"/>
    </source>
</evidence>
<dbReference type="InterPro" id="IPR001190">
    <property type="entry name" value="SRCR"/>
</dbReference>
<dbReference type="OrthoDB" id="536948at2759"/>
<dbReference type="PhylomeDB" id="B3RMC6"/>
<reference evidence="5 6" key="1">
    <citation type="journal article" date="2008" name="Nature">
        <title>The Trichoplax genome and the nature of placozoans.</title>
        <authorList>
            <person name="Srivastava M."/>
            <person name="Begovic E."/>
            <person name="Chapman J."/>
            <person name="Putnam N.H."/>
            <person name="Hellsten U."/>
            <person name="Kawashima T."/>
            <person name="Kuo A."/>
            <person name="Mitros T."/>
            <person name="Salamov A."/>
            <person name="Carpenter M.L."/>
            <person name="Signorovitch A.Y."/>
            <person name="Moreno M.A."/>
            <person name="Kamm K."/>
            <person name="Grimwood J."/>
            <person name="Schmutz J."/>
            <person name="Shapiro H."/>
            <person name="Grigoriev I.V."/>
            <person name="Buss L.W."/>
            <person name="Schierwater B."/>
            <person name="Dellaporta S.L."/>
            <person name="Rokhsar D.S."/>
        </authorList>
    </citation>
    <scope>NUCLEOTIDE SEQUENCE [LARGE SCALE GENOMIC DNA]</scope>
    <source>
        <strain evidence="5 6">Grell-BS-1999</strain>
    </source>
</reference>
<keyword evidence="2 3" id="KW-1015">Disulfide bond</keyword>
<dbReference type="PRINTS" id="PR00258">
    <property type="entry name" value="SPERACTRCPTR"/>
</dbReference>
<evidence type="ECO:0000256" key="1">
    <source>
        <dbReference type="ARBA" id="ARBA00022729"/>
    </source>
</evidence>
<evidence type="ECO:0000259" key="4">
    <source>
        <dbReference type="PROSITE" id="PS50287"/>
    </source>
</evidence>
<name>B3RMC6_TRIAD</name>
<feature type="non-terminal residue" evidence="5">
    <location>
        <position position="1"/>
    </location>
</feature>
<protein>
    <recommendedName>
        <fullName evidence="4">SRCR domain-containing protein</fullName>
    </recommendedName>
</protein>
<keyword evidence="6" id="KW-1185">Reference proteome</keyword>
<evidence type="ECO:0000313" key="6">
    <source>
        <dbReference type="Proteomes" id="UP000009022"/>
    </source>
</evidence>
<dbReference type="SMART" id="SM00202">
    <property type="entry name" value="SR"/>
    <property type="match status" value="1"/>
</dbReference>
<evidence type="ECO:0000256" key="3">
    <source>
        <dbReference type="PROSITE-ProRule" id="PRU00196"/>
    </source>
</evidence>
<organism evidence="5 6">
    <name type="scientific">Trichoplax adhaerens</name>
    <name type="common">Trichoplax reptans</name>
    <dbReference type="NCBI Taxonomy" id="10228"/>
    <lineage>
        <taxon>Eukaryota</taxon>
        <taxon>Metazoa</taxon>
        <taxon>Placozoa</taxon>
        <taxon>Uniplacotomia</taxon>
        <taxon>Trichoplacea</taxon>
        <taxon>Trichoplacidae</taxon>
        <taxon>Trichoplax</taxon>
    </lineage>
</organism>
<sequence>AERGRIEVYLQGSWQTVCSKNFSIEAANVVCQQRGWGKAFSYGTFYDSGTGMIGLVNVKCTGYEQSLIACSYESTNVSSICTHKDDVGVYCST</sequence>
<dbReference type="PANTHER" id="PTHR48071">
    <property type="entry name" value="SRCR DOMAIN-CONTAINING PROTEIN"/>
    <property type="match status" value="1"/>
</dbReference>
<feature type="disulfide bond" evidence="3">
    <location>
        <begin position="60"/>
        <end position="70"/>
    </location>
</feature>
<dbReference type="PROSITE" id="PS50287">
    <property type="entry name" value="SRCR_2"/>
    <property type="match status" value="1"/>
</dbReference>
<dbReference type="Pfam" id="PF00530">
    <property type="entry name" value="SRCR"/>
    <property type="match status" value="1"/>
</dbReference>
<dbReference type="InterPro" id="IPR036772">
    <property type="entry name" value="SRCR-like_dom_sf"/>
</dbReference>
<dbReference type="InParanoid" id="B3RMC6"/>
<evidence type="ECO:0000256" key="2">
    <source>
        <dbReference type="ARBA" id="ARBA00023157"/>
    </source>
</evidence>
<dbReference type="RefSeq" id="XP_002110177.1">
    <property type="nucleotide sequence ID" value="XM_002110141.1"/>
</dbReference>
<dbReference type="GO" id="GO:0003887">
    <property type="term" value="F:DNA-directed DNA polymerase activity"/>
    <property type="evidence" value="ECO:0007669"/>
    <property type="project" value="InterPro"/>
</dbReference>
<dbReference type="KEGG" id="tad:TRIADDRAFT_17847"/>
<feature type="domain" description="SRCR" evidence="4">
    <location>
        <begin position="1"/>
        <end position="92"/>
    </location>
</feature>
<dbReference type="OMA" id="SATHNCG"/>
<gene>
    <name evidence="5" type="ORF">TRIADDRAFT_17847</name>
</gene>